<dbReference type="GO" id="GO:0006364">
    <property type="term" value="P:rRNA processing"/>
    <property type="evidence" value="ECO:0007669"/>
    <property type="project" value="UniProtKB-KW"/>
</dbReference>
<comment type="caution">
    <text evidence="3">The sequence shown here is derived from an EMBL/GenBank/DDBJ whole genome shotgun (WGS) entry which is preliminary data.</text>
</comment>
<proteinExistence type="inferred from homology"/>
<keyword evidence="2" id="KW-0698">rRNA processing</keyword>
<dbReference type="Pfam" id="PF10273">
    <property type="entry name" value="WGG"/>
    <property type="match status" value="1"/>
</dbReference>
<gene>
    <name evidence="3" type="ORF">CTAYLR_003423</name>
</gene>
<keyword evidence="4" id="KW-1185">Reference proteome</keyword>
<organism evidence="3 4">
    <name type="scientific">Chrysophaeum taylorii</name>
    <dbReference type="NCBI Taxonomy" id="2483200"/>
    <lineage>
        <taxon>Eukaryota</taxon>
        <taxon>Sar</taxon>
        <taxon>Stramenopiles</taxon>
        <taxon>Ochrophyta</taxon>
        <taxon>Pelagophyceae</taxon>
        <taxon>Pelagomonadales</taxon>
        <taxon>Pelagomonadaceae</taxon>
        <taxon>Chrysophaeum</taxon>
    </lineage>
</organism>
<dbReference type="AlphaFoldDB" id="A0AAD7U7Q7"/>
<dbReference type="EMBL" id="JAQMWT010000546">
    <property type="protein sequence ID" value="KAJ8599771.1"/>
    <property type="molecule type" value="Genomic_DNA"/>
</dbReference>
<dbReference type="Proteomes" id="UP001230188">
    <property type="component" value="Unassembled WGS sequence"/>
</dbReference>
<comment type="similarity">
    <text evidence="1">Belongs to the TSR2 family.</text>
</comment>
<evidence type="ECO:0008006" key="5">
    <source>
        <dbReference type="Google" id="ProtNLM"/>
    </source>
</evidence>
<evidence type="ECO:0000256" key="1">
    <source>
        <dbReference type="ARBA" id="ARBA00006524"/>
    </source>
</evidence>
<accession>A0AAD7U7Q7</accession>
<dbReference type="PANTHER" id="PTHR21250">
    <property type="entry name" value="PRE-RRNA-PROCESSING PROTEIN TSR2 HOMOLOG"/>
    <property type="match status" value="1"/>
</dbReference>
<name>A0AAD7U7Q7_9STRA</name>
<sequence length="130" mass="14062">MSSTQVVAAAPPQVQNGREVFQVAVRAVFSRWTLLRLAIEQGWSDGDGSALANELLHRVLALLLTDKKVYQDEVEDLLFESLESMFNALAEDGSVEEVSSLLHPASVVAGSSALNPPQAQTPDGLRGRQF</sequence>
<dbReference type="InterPro" id="IPR019398">
    <property type="entry name" value="Pre-rRNA_process_TSR2"/>
</dbReference>
<reference evidence="3" key="1">
    <citation type="submission" date="2023-01" db="EMBL/GenBank/DDBJ databases">
        <title>Metagenome sequencing of chrysophaentin producing Chrysophaeum taylorii.</title>
        <authorList>
            <person name="Davison J."/>
            <person name="Bewley C."/>
        </authorList>
    </citation>
    <scope>NUCLEOTIDE SEQUENCE</scope>
    <source>
        <strain evidence="3">NIES-1699</strain>
    </source>
</reference>
<evidence type="ECO:0000256" key="2">
    <source>
        <dbReference type="ARBA" id="ARBA00022552"/>
    </source>
</evidence>
<evidence type="ECO:0000313" key="3">
    <source>
        <dbReference type="EMBL" id="KAJ8599771.1"/>
    </source>
</evidence>
<protein>
    <recommendedName>
        <fullName evidence="5">Pre-rRNA-processing protein TSR2</fullName>
    </recommendedName>
</protein>
<evidence type="ECO:0000313" key="4">
    <source>
        <dbReference type="Proteomes" id="UP001230188"/>
    </source>
</evidence>